<keyword evidence="1" id="KW-0175">Coiled coil</keyword>
<dbReference type="EMBL" id="BAAADD010000003">
    <property type="protein sequence ID" value="GAA0567056.1"/>
    <property type="molecule type" value="Genomic_DNA"/>
</dbReference>
<feature type="signal peptide" evidence="2">
    <location>
        <begin position="1"/>
        <end position="22"/>
    </location>
</feature>
<keyword evidence="2" id="KW-0732">Signal</keyword>
<evidence type="ECO:0000313" key="3">
    <source>
        <dbReference type="EMBL" id="GAA0567056.1"/>
    </source>
</evidence>
<keyword evidence="4" id="KW-1185">Reference proteome</keyword>
<evidence type="ECO:0000313" key="4">
    <source>
        <dbReference type="Proteomes" id="UP001499951"/>
    </source>
</evidence>
<proteinExistence type="predicted"/>
<feature type="chain" id="PRO_5045672206" description="LTXXQ motif family protein" evidence="2">
    <location>
        <begin position="23"/>
        <end position="176"/>
    </location>
</feature>
<protein>
    <recommendedName>
        <fullName evidence="5">LTXXQ motif family protein</fullName>
    </recommendedName>
</protein>
<evidence type="ECO:0000256" key="1">
    <source>
        <dbReference type="SAM" id="Coils"/>
    </source>
</evidence>
<sequence>MKFVSALTLAAAMTLAAPAALAQQAPPPDRSADFAKHHAEMCTNHYAHAVGKLAELETRLALTSSQKGAFERWKDIKLKDAKAHSTKCADFTPPGRDASIMELRQHQIARLEDRLNALKAETPALEALVKVLTPEQQTVLKRAAREHMGDRMMMMRRFHDGRGPMDRHGDWNHPMQ</sequence>
<evidence type="ECO:0008006" key="5">
    <source>
        <dbReference type="Google" id="ProtNLM"/>
    </source>
</evidence>
<name>A0ABP3PJZ4_9PROT</name>
<accession>A0ABP3PJZ4</accession>
<dbReference type="Pfam" id="PF07813">
    <property type="entry name" value="LTXXQ"/>
    <property type="match status" value="1"/>
</dbReference>
<comment type="caution">
    <text evidence="3">The sequence shown here is derived from an EMBL/GenBank/DDBJ whole genome shotgun (WGS) entry which is preliminary data.</text>
</comment>
<feature type="coiled-coil region" evidence="1">
    <location>
        <begin position="101"/>
        <end position="128"/>
    </location>
</feature>
<dbReference type="InterPro" id="IPR012899">
    <property type="entry name" value="LTXXQ"/>
</dbReference>
<dbReference type="Proteomes" id="UP001499951">
    <property type="component" value="Unassembled WGS sequence"/>
</dbReference>
<organism evidence="3 4">
    <name type="scientific">Rhizomicrobium electricum</name>
    <dbReference type="NCBI Taxonomy" id="480070"/>
    <lineage>
        <taxon>Bacteria</taxon>
        <taxon>Pseudomonadati</taxon>
        <taxon>Pseudomonadota</taxon>
        <taxon>Alphaproteobacteria</taxon>
        <taxon>Micropepsales</taxon>
        <taxon>Micropepsaceae</taxon>
        <taxon>Rhizomicrobium</taxon>
    </lineage>
</organism>
<evidence type="ECO:0000256" key="2">
    <source>
        <dbReference type="SAM" id="SignalP"/>
    </source>
</evidence>
<gene>
    <name evidence="3" type="ORF">GCM10008942_14450</name>
</gene>
<dbReference type="RefSeq" id="WP_166933036.1">
    <property type="nucleotide sequence ID" value="NZ_BAAADD010000003.1"/>
</dbReference>
<reference evidence="4" key="1">
    <citation type="journal article" date="2019" name="Int. J. Syst. Evol. Microbiol.">
        <title>The Global Catalogue of Microorganisms (GCM) 10K type strain sequencing project: providing services to taxonomists for standard genome sequencing and annotation.</title>
        <authorList>
            <consortium name="The Broad Institute Genomics Platform"/>
            <consortium name="The Broad Institute Genome Sequencing Center for Infectious Disease"/>
            <person name="Wu L."/>
            <person name="Ma J."/>
        </authorList>
    </citation>
    <scope>NUCLEOTIDE SEQUENCE [LARGE SCALE GENOMIC DNA]</scope>
    <source>
        <strain evidence="4">JCM 15089</strain>
    </source>
</reference>